<accession>A0ABR8Y9N5</accession>
<proteinExistence type="predicted"/>
<dbReference type="RefSeq" id="WP_087406350.1">
    <property type="nucleotide sequence ID" value="NZ_JACSPP010000033.1"/>
</dbReference>
<reference evidence="1 2" key="1">
    <citation type="submission" date="2020-08" db="EMBL/GenBank/DDBJ databases">
        <title>A Genomic Blueprint of the Chicken Gut Microbiome.</title>
        <authorList>
            <person name="Gilroy R."/>
            <person name="Ravi A."/>
            <person name="Getino M."/>
            <person name="Pursley I."/>
            <person name="Horton D.L."/>
            <person name="Alikhan N.-F."/>
            <person name="Baker D."/>
            <person name="Gharbi K."/>
            <person name="Hall N."/>
            <person name="Watson M."/>
            <person name="Adriaenssens E.M."/>
            <person name="Foster-Nyarko E."/>
            <person name="Jarju S."/>
            <person name="Secka A."/>
            <person name="Antonio M."/>
            <person name="Oren A."/>
            <person name="Chaudhuri R."/>
            <person name="La Ragione R.M."/>
            <person name="Hildebrand F."/>
            <person name="Pallen M.J."/>
        </authorList>
    </citation>
    <scope>NUCLEOTIDE SEQUENCE [LARGE SCALE GENOMIC DNA]</scope>
    <source>
        <strain evidence="1 2">Sa1CVN1</strain>
    </source>
</reference>
<name>A0ABR8Y9N5_9BACT</name>
<evidence type="ECO:0000313" key="1">
    <source>
        <dbReference type="EMBL" id="MBD8040910.1"/>
    </source>
</evidence>
<protein>
    <submittedName>
        <fullName evidence="1">Uncharacterized protein</fullName>
    </submittedName>
</protein>
<comment type="caution">
    <text evidence="1">The sequence shown here is derived from an EMBL/GenBank/DDBJ whole genome shotgun (WGS) entry which is preliminary data.</text>
</comment>
<gene>
    <name evidence="1" type="ORF">H9625_10770</name>
</gene>
<organism evidence="1 2">
    <name type="scientific">Phocaeicola intestinalis</name>
    <dbReference type="NCBI Taxonomy" id="2762212"/>
    <lineage>
        <taxon>Bacteria</taxon>
        <taxon>Pseudomonadati</taxon>
        <taxon>Bacteroidota</taxon>
        <taxon>Bacteroidia</taxon>
        <taxon>Bacteroidales</taxon>
        <taxon>Bacteroidaceae</taxon>
        <taxon>Phocaeicola</taxon>
    </lineage>
</organism>
<sequence>MKTTFAIETSRELSSFSFYKDALYAFESVLSKGLLRFNSDLVEEICIGLICLSPKFSQFFQARRPKYYEDKTLKFRGSVTPEVRMYKCLTVDFVVDFEGYFKLTTKEECLKFLALSFIDFLKALKYPGKLKKFEKEKLLQAVKDIFIENSIISAHDGI</sequence>
<dbReference type="EMBL" id="JACSPP010000033">
    <property type="protein sequence ID" value="MBD8040910.1"/>
    <property type="molecule type" value="Genomic_DNA"/>
</dbReference>
<evidence type="ECO:0000313" key="2">
    <source>
        <dbReference type="Proteomes" id="UP000620874"/>
    </source>
</evidence>
<keyword evidence="2" id="KW-1185">Reference proteome</keyword>
<dbReference type="Proteomes" id="UP000620874">
    <property type="component" value="Unassembled WGS sequence"/>
</dbReference>